<dbReference type="EMBL" id="GBRH01216256">
    <property type="protein sequence ID" value="JAD81639.1"/>
    <property type="molecule type" value="Transcribed_RNA"/>
</dbReference>
<protein>
    <submittedName>
        <fullName evidence="1">Uncharacterized protein</fullName>
    </submittedName>
</protein>
<sequence length="39" mass="4679">MLSVRLGSFWRHRIILERETIARTYQAFSLTARSLKIEE</sequence>
<proteinExistence type="predicted"/>
<organism evidence="1">
    <name type="scientific">Arundo donax</name>
    <name type="common">Giant reed</name>
    <name type="synonym">Donax arundinaceus</name>
    <dbReference type="NCBI Taxonomy" id="35708"/>
    <lineage>
        <taxon>Eukaryota</taxon>
        <taxon>Viridiplantae</taxon>
        <taxon>Streptophyta</taxon>
        <taxon>Embryophyta</taxon>
        <taxon>Tracheophyta</taxon>
        <taxon>Spermatophyta</taxon>
        <taxon>Magnoliopsida</taxon>
        <taxon>Liliopsida</taxon>
        <taxon>Poales</taxon>
        <taxon>Poaceae</taxon>
        <taxon>PACMAD clade</taxon>
        <taxon>Arundinoideae</taxon>
        <taxon>Arundineae</taxon>
        <taxon>Arundo</taxon>
    </lineage>
</organism>
<name>A0A0A9CZB9_ARUDO</name>
<accession>A0A0A9CZB9</accession>
<reference evidence="1" key="2">
    <citation type="journal article" date="2015" name="Data Brief">
        <title>Shoot transcriptome of the giant reed, Arundo donax.</title>
        <authorList>
            <person name="Barrero R.A."/>
            <person name="Guerrero F.D."/>
            <person name="Moolhuijzen P."/>
            <person name="Goolsby J.A."/>
            <person name="Tidwell J."/>
            <person name="Bellgard S.E."/>
            <person name="Bellgard M.I."/>
        </authorList>
    </citation>
    <scope>NUCLEOTIDE SEQUENCE</scope>
    <source>
        <tissue evidence="1">Shoot tissue taken approximately 20 cm above the soil surface</tissue>
    </source>
</reference>
<reference evidence="1" key="1">
    <citation type="submission" date="2014-09" db="EMBL/GenBank/DDBJ databases">
        <authorList>
            <person name="Magalhaes I.L.F."/>
            <person name="Oliveira U."/>
            <person name="Santos F.R."/>
            <person name="Vidigal T.H.D.A."/>
            <person name="Brescovit A.D."/>
            <person name="Santos A.J."/>
        </authorList>
    </citation>
    <scope>NUCLEOTIDE SEQUENCE</scope>
    <source>
        <tissue evidence="1">Shoot tissue taken approximately 20 cm above the soil surface</tissue>
    </source>
</reference>
<dbReference type="AlphaFoldDB" id="A0A0A9CZB9"/>
<evidence type="ECO:0000313" key="1">
    <source>
        <dbReference type="EMBL" id="JAD81639.1"/>
    </source>
</evidence>